<keyword evidence="4" id="KW-1185">Reference proteome</keyword>
<sequence>MKLLKLFIAIVISGSMAASAFAHDGTINFMGRVVSGTCSAGPSASEVKLEDVAVASLSSKGKTAGDKPFEINLTNCGLVGAKTVKVKFDGLRTDDLLEVASSKDNAKNVGIGIYNSADNSQITHDGFSTPMNVSSDKAKFNFKAKYVSKGVATVGIVKASTTFTLHYN</sequence>
<dbReference type="InterPro" id="IPR036937">
    <property type="entry name" value="Adhesion_dom_fimbrial_sf"/>
</dbReference>
<dbReference type="EMBL" id="VCDP01000056">
    <property type="protein sequence ID" value="MDX8000250.1"/>
    <property type="molecule type" value="Genomic_DNA"/>
</dbReference>
<evidence type="ECO:0000313" key="3">
    <source>
        <dbReference type="EMBL" id="MDX8000250.1"/>
    </source>
</evidence>
<dbReference type="SUPFAM" id="SSF49401">
    <property type="entry name" value="Bacterial adhesins"/>
    <property type="match status" value="1"/>
</dbReference>
<feature type="chain" id="PRO_5046944492" evidence="1">
    <location>
        <begin position="23"/>
        <end position="168"/>
    </location>
</feature>
<dbReference type="PANTHER" id="PTHR33420">
    <property type="entry name" value="FIMBRIAL SUBUNIT ELFA-RELATED"/>
    <property type="match status" value="1"/>
</dbReference>
<evidence type="ECO:0000313" key="4">
    <source>
        <dbReference type="Proteomes" id="UP001271640"/>
    </source>
</evidence>
<dbReference type="Gene3D" id="2.60.40.1090">
    <property type="entry name" value="Fimbrial-type adhesion domain"/>
    <property type="match status" value="1"/>
</dbReference>
<dbReference type="InterPro" id="IPR000259">
    <property type="entry name" value="Adhesion_dom_fimbrial"/>
</dbReference>
<proteinExistence type="predicted"/>
<feature type="signal peptide" evidence="1">
    <location>
        <begin position="1"/>
        <end position="22"/>
    </location>
</feature>
<comment type="caution">
    <text evidence="3">The sequence shown here is derived from an EMBL/GenBank/DDBJ whole genome shotgun (WGS) entry which is preliminary data.</text>
</comment>
<feature type="domain" description="Fimbrial-type adhesion" evidence="2">
    <location>
        <begin position="27"/>
        <end position="167"/>
    </location>
</feature>
<evidence type="ECO:0000259" key="2">
    <source>
        <dbReference type="Pfam" id="PF00419"/>
    </source>
</evidence>
<evidence type="ECO:0000256" key="1">
    <source>
        <dbReference type="SAM" id="SignalP"/>
    </source>
</evidence>
<reference evidence="4" key="1">
    <citation type="journal article" date="2024" name="Toxins">
        <title>Genome Sequence Analysis of Native Xenorhabdus Strains Isolated from Entomopathogenic Nematodes in Argentina.</title>
        <authorList>
            <person name="Palma L."/>
            <person name="Frizzo L."/>
            <person name="Kaiser S."/>
            <person name="Berry C."/>
            <person name="Caballero P."/>
            <person name="Bode H.B."/>
            <person name="Del Valle E.E."/>
        </authorList>
    </citation>
    <scope>NUCLEOTIDE SEQUENCE [LARGE SCALE GENOMIC DNA]</scope>
    <source>
        <strain evidence="4">Reich</strain>
    </source>
</reference>
<dbReference type="Pfam" id="PF00419">
    <property type="entry name" value="Fimbrial"/>
    <property type="match status" value="1"/>
</dbReference>
<organism evidence="3 4">
    <name type="scientific">Xenorhabdus littoralis</name>
    <dbReference type="NCBI Taxonomy" id="2582835"/>
    <lineage>
        <taxon>Bacteria</taxon>
        <taxon>Pseudomonadati</taxon>
        <taxon>Pseudomonadota</taxon>
        <taxon>Gammaproteobacteria</taxon>
        <taxon>Enterobacterales</taxon>
        <taxon>Morganellaceae</taxon>
        <taxon>Xenorhabdus</taxon>
    </lineage>
</organism>
<name>A0ABU4SNR4_9GAMM</name>
<protein>
    <submittedName>
        <fullName evidence="3">Type 1 fimbrial protein</fullName>
    </submittedName>
</protein>
<accession>A0ABU4SNR4</accession>
<keyword evidence="1" id="KW-0732">Signal</keyword>
<dbReference type="InterPro" id="IPR050263">
    <property type="entry name" value="Bact_Fimbrial_Adh_Pro"/>
</dbReference>
<dbReference type="PANTHER" id="PTHR33420:SF26">
    <property type="entry name" value="FIMBRIAL SUBUNIT"/>
    <property type="match status" value="1"/>
</dbReference>
<dbReference type="Proteomes" id="UP001271640">
    <property type="component" value="Unassembled WGS sequence"/>
</dbReference>
<dbReference type="RefSeq" id="WP_319926961.1">
    <property type="nucleotide sequence ID" value="NZ_VCDP01000056.1"/>
</dbReference>
<gene>
    <name evidence="3" type="ORF">FE394_13860</name>
</gene>
<dbReference type="InterPro" id="IPR008966">
    <property type="entry name" value="Adhesion_dom_sf"/>
</dbReference>